<dbReference type="AlphaFoldDB" id="A0A2P5EAD7"/>
<protein>
    <submittedName>
        <fullName evidence="2">Uncharacterized protein</fullName>
    </submittedName>
</protein>
<evidence type="ECO:0000256" key="1">
    <source>
        <dbReference type="SAM" id="MobiDB-lite"/>
    </source>
</evidence>
<reference evidence="3" key="1">
    <citation type="submission" date="2016-06" db="EMBL/GenBank/DDBJ databases">
        <title>Parallel loss of symbiosis genes in relatives of nitrogen-fixing non-legume Parasponia.</title>
        <authorList>
            <person name="Van Velzen R."/>
            <person name="Holmer R."/>
            <person name="Bu F."/>
            <person name="Rutten L."/>
            <person name="Van Zeijl A."/>
            <person name="Liu W."/>
            <person name="Santuari L."/>
            <person name="Cao Q."/>
            <person name="Sharma T."/>
            <person name="Shen D."/>
            <person name="Roswanjaya Y."/>
            <person name="Wardhani T."/>
            <person name="Kalhor M.S."/>
            <person name="Jansen J."/>
            <person name="Van den Hoogen J."/>
            <person name="Gungor B."/>
            <person name="Hartog M."/>
            <person name="Hontelez J."/>
            <person name="Verver J."/>
            <person name="Yang W.-C."/>
            <person name="Schijlen E."/>
            <person name="Repin R."/>
            <person name="Schilthuizen M."/>
            <person name="Schranz E."/>
            <person name="Heidstra R."/>
            <person name="Miyata K."/>
            <person name="Fedorova E."/>
            <person name="Kohlen W."/>
            <person name="Bisseling T."/>
            <person name="Smit S."/>
            <person name="Geurts R."/>
        </authorList>
    </citation>
    <scope>NUCLEOTIDE SEQUENCE [LARGE SCALE GENOMIC DNA]</scope>
    <source>
        <strain evidence="3">cv. RG33-2</strain>
    </source>
</reference>
<organism evidence="2 3">
    <name type="scientific">Trema orientale</name>
    <name type="common">Charcoal tree</name>
    <name type="synonym">Celtis orientalis</name>
    <dbReference type="NCBI Taxonomy" id="63057"/>
    <lineage>
        <taxon>Eukaryota</taxon>
        <taxon>Viridiplantae</taxon>
        <taxon>Streptophyta</taxon>
        <taxon>Embryophyta</taxon>
        <taxon>Tracheophyta</taxon>
        <taxon>Spermatophyta</taxon>
        <taxon>Magnoliopsida</taxon>
        <taxon>eudicotyledons</taxon>
        <taxon>Gunneridae</taxon>
        <taxon>Pentapetalae</taxon>
        <taxon>rosids</taxon>
        <taxon>fabids</taxon>
        <taxon>Rosales</taxon>
        <taxon>Cannabaceae</taxon>
        <taxon>Trema</taxon>
    </lineage>
</organism>
<keyword evidence="3" id="KW-1185">Reference proteome</keyword>
<accession>A0A2P5EAD7</accession>
<proteinExistence type="predicted"/>
<dbReference type="EMBL" id="JXTC01000194">
    <property type="protein sequence ID" value="PON82460.1"/>
    <property type="molecule type" value="Genomic_DNA"/>
</dbReference>
<comment type="caution">
    <text evidence="2">The sequence shown here is derived from an EMBL/GenBank/DDBJ whole genome shotgun (WGS) entry which is preliminary data.</text>
</comment>
<evidence type="ECO:0000313" key="3">
    <source>
        <dbReference type="Proteomes" id="UP000237000"/>
    </source>
</evidence>
<sequence>MKVPITDSRHMTSTRDFSDPREMVDVSQTLLPPRLHITSQGSEVETGVRGVDAAY</sequence>
<feature type="region of interest" description="Disordered" evidence="1">
    <location>
        <begin position="1"/>
        <end position="22"/>
    </location>
</feature>
<evidence type="ECO:0000313" key="2">
    <source>
        <dbReference type="EMBL" id="PON82460.1"/>
    </source>
</evidence>
<name>A0A2P5EAD7_TREOI</name>
<gene>
    <name evidence="2" type="ORF">TorRG33x02_217050</name>
</gene>
<dbReference type="InParanoid" id="A0A2P5EAD7"/>
<dbReference type="Proteomes" id="UP000237000">
    <property type="component" value="Unassembled WGS sequence"/>
</dbReference>